<accession>A0A810LAM9</accession>
<dbReference type="KEGG" id="aser:Asera_60330"/>
<organism evidence="1 2">
    <name type="scientific">Actinocatenispora sera</name>
    <dbReference type="NCBI Taxonomy" id="390989"/>
    <lineage>
        <taxon>Bacteria</taxon>
        <taxon>Bacillati</taxon>
        <taxon>Actinomycetota</taxon>
        <taxon>Actinomycetes</taxon>
        <taxon>Micromonosporales</taxon>
        <taxon>Micromonosporaceae</taxon>
        <taxon>Actinocatenispora</taxon>
    </lineage>
</organism>
<dbReference type="EMBL" id="AP023354">
    <property type="protein sequence ID" value="BCJ31925.1"/>
    <property type="molecule type" value="Genomic_DNA"/>
</dbReference>
<proteinExistence type="predicted"/>
<name>A0A810LAM9_9ACTN</name>
<evidence type="ECO:0000313" key="1">
    <source>
        <dbReference type="EMBL" id="BCJ31925.1"/>
    </source>
</evidence>
<evidence type="ECO:0000313" key="2">
    <source>
        <dbReference type="Proteomes" id="UP000680750"/>
    </source>
</evidence>
<reference evidence="1" key="1">
    <citation type="submission" date="2020-08" db="EMBL/GenBank/DDBJ databases">
        <title>Whole genome shotgun sequence of Actinocatenispora sera NBRC 101916.</title>
        <authorList>
            <person name="Komaki H."/>
            <person name="Tamura T."/>
        </authorList>
    </citation>
    <scope>NUCLEOTIDE SEQUENCE</scope>
    <source>
        <strain evidence="1">NBRC 101916</strain>
    </source>
</reference>
<keyword evidence="2" id="KW-1185">Reference proteome</keyword>
<protein>
    <submittedName>
        <fullName evidence="1">Uncharacterized protein</fullName>
    </submittedName>
</protein>
<gene>
    <name evidence="1" type="ORF">Asera_60330</name>
</gene>
<dbReference type="AlphaFoldDB" id="A0A810LAM9"/>
<dbReference type="Proteomes" id="UP000680750">
    <property type="component" value="Chromosome"/>
</dbReference>
<sequence>MSLDRNGGTSDLPATPCCLAARLTAERPMPPSGAWDAPRRFHAGFVREGPRQSDWANGGFVDEIQLGLLAGEYVPVPE</sequence>